<comment type="caution">
    <text evidence="1">Lacks conserved residue(s) required for the propagation of feature annotation.</text>
</comment>
<dbReference type="GO" id="GO:0016788">
    <property type="term" value="F:hydrolase activity, acting on ester bonds"/>
    <property type="evidence" value="ECO:0007669"/>
    <property type="project" value="TreeGrafter"/>
</dbReference>
<keyword evidence="1" id="KW-0472">Membrane</keyword>
<feature type="transmembrane region" description="Helical" evidence="1">
    <location>
        <begin position="157"/>
        <end position="180"/>
    </location>
</feature>
<dbReference type="PANTHER" id="PTHR13148">
    <property type="entry name" value="PER1-RELATED"/>
    <property type="match status" value="1"/>
</dbReference>
<keyword evidence="1" id="KW-0337">GPI-anchor biosynthesis</keyword>
<keyword evidence="1" id="KW-0333">Golgi apparatus</keyword>
<dbReference type="Pfam" id="PF04080">
    <property type="entry name" value="Per1"/>
    <property type="match status" value="2"/>
</dbReference>
<feature type="transmembrane region" description="Helical" evidence="1">
    <location>
        <begin position="253"/>
        <end position="273"/>
    </location>
</feature>
<protein>
    <recommendedName>
        <fullName evidence="1">Post-GPI attachment to proteins factor 3</fullName>
    </recommendedName>
</protein>
<dbReference type="PROSITE" id="PS51257">
    <property type="entry name" value="PROKAR_LIPOPROTEIN"/>
    <property type="match status" value="1"/>
</dbReference>
<evidence type="ECO:0000256" key="1">
    <source>
        <dbReference type="RuleBase" id="RU365066"/>
    </source>
</evidence>
<comment type="similarity">
    <text evidence="1">Belongs to the PGAP3 family.</text>
</comment>
<evidence type="ECO:0000313" key="2">
    <source>
        <dbReference type="EMBL" id="KAK6926292.1"/>
    </source>
</evidence>
<keyword evidence="1" id="KW-1133">Transmembrane helix</keyword>
<gene>
    <name evidence="2" type="ORF">RJ641_008011</name>
</gene>
<dbReference type="GO" id="GO:0005789">
    <property type="term" value="C:endoplasmic reticulum membrane"/>
    <property type="evidence" value="ECO:0007669"/>
    <property type="project" value="TreeGrafter"/>
</dbReference>
<comment type="subcellular location">
    <subcellularLocation>
        <location evidence="1">Golgi apparatus membrane</location>
        <topology evidence="1">Multi-pass membrane protein</topology>
    </subcellularLocation>
</comment>
<dbReference type="PANTHER" id="PTHR13148:SF20">
    <property type="entry name" value="POST-GPI ATTACHMENT TO PROTEINS FACTOR 3"/>
    <property type="match status" value="1"/>
</dbReference>
<accession>A0AAN8VF08</accession>
<name>A0AAN8VF08_9MAGN</name>
<organism evidence="2 3">
    <name type="scientific">Dillenia turbinata</name>
    <dbReference type="NCBI Taxonomy" id="194707"/>
    <lineage>
        <taxon>Eukaryota</taxon>
        <taxon>Viridiplantae</taxon>
        <taxon>Streptophyta</taxon>
        <taxon>Embryophyta</taxon>
        <taxon>Tracheophyta</taxon>
        <taxon>Spermatophyta</taxon>
        <taxon>Magnoliopsida</taxon>
        <taxon>eudicotyledons</taxon>
        <taxon>Gunneridae</taxon>
        <taxon>Pentapetalae</taxon>
        <taxon>Dilleniales</taxon>
        <taxon>Dilleniaceae</taxon>
        <taxon>Dillenia</taxon>
    </lineage>
</organism>
<sequence>MVKLAWIWLFLWLSCLISVTHASAGDANPIYRGCVQQCETTGCMGDECFRHCKYSSDANSTNVPWYLQKLYLQWKKENCRSDCRYHCMVAREEEREKLGKMPVKYHGKWPFRRVYGIQKPVSAALSALNLATNLHGWVSFYILSYYKLPLRPNRKAYYEYTCLWHIYGILAMNSWFWSAVFHSRDVDLTEQLDYSAAVALLGYTLIAAILRAFNVRSEAGRVMISAPFIAFVTTHILYLNIVELDYGVTHHPSRWKLWMVVVGGGLAMLLKIYDFPPYRGFVDAHALWHAATIPLTYLWWIFIRDDAEFRTSILIKKAK</sequence>
<dbReference type="GO" id="GO:0006506">
    <property type="term" value="P:GPI anchor biosynthetic process"/>
    <property type="evidence" value="ECO:0007669"/>
    <property type="project" value="UniProtKB-KW"/>
</dbReference>
<dbReference type="EMBL" id="JBAMMX010000015">
    <property type="protein sequence ID" value="KAK6926292.1"/>
    <property type="molecule type" value="Genomic_DNA"/>
</dbReference>
<comment type="function">
    <text evidence="1">Involved in the lipid remodeling steps of GPI-anchor maturation.</text>
</comment>
<dbReference type="Proteomes" id="UP001370490">
    <property type="component" value="Unassembled WGS sequence"/>
</dbReference>
<feature type="transmembrane region" description="Helical" evidence="1">
    <location>
        <begin position="192"/>
        <end position="210"/>
    </location>
</feature>
<keyword evidence="3" id="KW-1185">Reference proteome</keyword>
<dbReference type="InterPro" id="IPR007217">
    <property type="entry name" value="Per1-like"/>
</dbReference>
<comment type="caution">
    <text evidence="2">The sequence shown here is derived from an EMBL/GenBank/DDBJ whole genome shotgun (WGS) entry which is preliminary data.</text>
</comment>
<feature type="transmembrane region" description="Helical" evidence="1">
    <location>
        <begin position="222"/>
        <end position="241"/>
    </location>
</feature>
<feature type="signal peptide" evidence="1">
    <location>
        <begin position="1"/>
        <end position="22"/>
    </location>
</feature>
<keyword evidence="1" id="KW-0812">Transmembrane</keyword>
<feature type="transmembrane region" description="Helical" evidence="1">
    <location>
        <begin position="123"/>
        <end position="145"/>
    </location>
</feature>
<dbReference type="GO" id="GO:0000139">
    <property type="term" value="C:Golgi membrane"/>
    <property type="evidence" value="ECO:0007669"/>
    <property type="project" value="UniProtKB-SubCell"/>
</dbReference>
<proteinExistence type="inferred from homology"/>
<reference evidence="2 3" key="1">
    <citation type="submission" date="2023-12" db="EMBL/GenBank/DDBJ databases">
        <title>A high-quality genome assembly for Dillenia turbinata (Dilleniales).</title>
        <authorList>
            <person name="Chanderbali A."/>
        </authorList>
    </citation>
    <scope>NUCLEOTIDE SEQUENCE [LARGE SCALE GENOMIC DNA]</scope>
    <source>
        <strain evidence="2">LSX21</strain>
        <tissue evidence="2">Leaf</tissue>
    </source>
</reference>
<evidence type="ECO:0000313" key="3">
    <source>
        <dbReference type="Proteomes" id="UP001370490"/>
    </source>
</evidence>
<keyword evidence="1" id="KW-0732">Signal</keyword>
<feature type="transmembrane region" description="Helical" evidence="1">
    <location>
        <begin position="285"/>
        <end position="303"/>
    </location>
</feature>
<dbReference type="AlphaFoldDB" id="A0AAN8VF08"/>
<feature type="chain" id="PRO_5042664562" description="Post-GPI attachment to proteins factor 3" evidence="1">
    <location>
        <begin position="23"/>
        <end position="319"/>
    </location>
</feature>